<reference evidence="1 2" key="1">
    <citation type="journal article" date="2015" name="Genome Announc.">
        <title>Thirty-Two Complete Genome Assemblies of Nine Yersinia Species, Including Y. pestis, Y. pseudotuberculosis, and Y. enterocolitica.</title>
        <authorList>
            <person name="Johnson S.L."/>
            <person name="Daligault H.E."/>
            <person name="Davenport K.W."/>
            <person name="Jaissle J."/>
            <person name="Frey K.G."/>
            <person name="Ladner J.T."/>
            <person name="Broomall S.M."/>
            <person name="Bishop-Lilly K.A."/>
            <person name="Bruce D.C."/>
            <person name="Coyne S.R."/>
            <person name="Gibbons H.S."/>
            <person name="Lo C.C."/>
            <person name="Munk A.C."/>
            <person name="Rosenzweig C.N."/>
            <person name="Koroleva G.I."/>
            <person name="Palacios G.F."/>
            <person name="Redden C.L."/>
            <person name="Xu Y."/>
            <person name="Minogue T.D."/>
            <person name="Chain P.S."/>
        </authorList>
    </citation>
    <scope>NUCLEOTIDE SEQUENCE [LARGE SCALE GENOMIC DNA]</scope>
    <source>
        <strain evidence="1 2">Y231</strain>
    </source>
</reference>
<organism evidence="1 2">
    <name type="scientific">Yersinia rochesterensis</name>
    <dbReference type="NCBI Taxonomy" id="1604335"/>
    <lineage>
        <taxon>Bacteria</taxon>
        <taxon>Pseudomonadati</taxon>
        <taxon>Pseudomonadota</taxon>
        <taxon>Gammaproteobacteria</taxon>
        <taxon>Enterobacterales</taxon>
        <taxon>Yersiniaceae</taxon>
        <taxon>Yersinia</taxon>
    </lineage>
</organism>
<accession>A0ABN4FBH1</accession>
<gene>
    <name evidence="1" type="ORF">CH54_2073</name>
</gene>
<keyword evidence="2" id="KW-1185">Reference proteome</keyword>
<evidence type="ECO:0000313" key="1">
    <source>
        <dbReference type="EMBL" id="AJJ34689.1"/>
    </source>
</evidence>
<evidence type="ECO:0008006" key="3">
    <source>
        <dbReference type="Google" id="ProtNLM"/>
    </source>
</evidence>
<proteinExistence type="predicted"/>
<dbReference type="Proteomes" id="UP000031883">
    <property type="component" value="Chromosome"/>
</dbReference>
<name>A0ABN4FBH1_9GAMM</name>
<evidence type="ECO:0000313" key="2">
    <source>
        <dbReference type="Proteomes" id="UP000031883"/>
    </source>
</evidence>
<protein>
    <recommendedName>
        <fullName evidence="3">Transposase</fullName>
    </recommendedName>
</protein>
<sequence length="51" mass="5584">MEMGNKSHCASAQKNVGKSFNCCVAVQHNGLNITIHLDFNKIRLISGIKVI</sequence>
<dbReference type="EMBL" id="CP009997">
    <property type="protein sequence ID" value="AJJ34689.1"/>
    <property type="molecule type" value="Genomic_DNA"/>
</dbReference>